<dbReference type="Proteomes" id="UP001501444">
    <property type="component" value="Unassembled WGS sequence"/>
</dbReference>
<gene>
    <name evidence="3" type="ORF">GCM10010170_019160</name>
</gene>
<dbReference type="SMART" id="SM00220">
    <property type="entry name" value="S_TKc"/>
    <property type="match status" value="1"/>
</dbReference>
<keyword evidence="4" id="KW-1185">Reference proteome</keyword>
<feature type="domain" description="Protein kinase" evidence="2">
    <location>
        <begin position="174"/>
        <end position="438"/>
    </location>
</feature>
<dbReference type="Gene3D" id="1.10.510.10">
    <property type="entry name" value="Transferase(Phosphotransferase) domain 1"/>
    <property type="match status" value="1"/>
</dbReference>
<feature type="compositionally biased region" description="Basic and acidic residues" evidence="1">
    <location>
        <begin position="380"/>
        <end position="393"/>
    </location>
</feature>
<evidence type="ECO:0000313" key="4">
    <source>
        <dbReference type="Proteomes" id="UP001501444"/>
    </source>
</evidence>
<dbReference type="EMBL" id="BAAARV010000017">
    <property type="protein sequence ID" value="GAA2337831.1"/>
    <property type="molecule type" value="Genomic_DNA"/>
</dbReference>
<reference evidence="4" key="1">
    <citation type="journal article" date="2019" name="Int. J. Syst. Evol. Microbiol.">
        <title>The Global Catalogue of Microorganisms (GCM) 10K type strain sequencing project: providing services to taxonomists for standard genome sequencing and annotation.</title>
        <authorList>
            <consortium name="The Broad Institute Genomics Platform"/>
            <consortium name="The Broad Institute Genome Sequencing Center for Infectious Disease"/>
            <person name="Wu L."/>
            <person name="Ma J."/>
        </authorList>
    </citation>
    <scope>NUCLEOTIDE SEQUENCE [LARGE SCALE GENOMIC DNA]</scope>
    <source>
        <strain evidence="4">JCM 3272</strain>
    </source>
</reference>
<feature type="region of interest" description="Disordered" evidence="1">
    <location>
        <begin position="40"/>
        <end position="78"/>
    </location>
</feature>
<feature type="region of interest" description="Disordered" evidence="1">
    <location>
        <begin position="378"/>
        <end position="399"/>
    </location>
</feature>
<dbReference type="InterPro" id="IPR051681">
    <property type="entry name" value="Ser/Thr_Kinases-Pseudokinases"/>
</dbReference>
<organism evidence="3 4">
    <name type="scientific">Dactylosporangium salmoneum</name>
    <dbReference type="NCBI Taxonomy" id="53361"/>
    <lineage>
        <taxon>Bacteria</taxon>
        <taxon>Bacillati</taxon>
        <taxon>Actinomycetota</taxon>
        <taxon>Actinomycetes</taxon>
        <taxon>Micromonosporales</taxon>
        <taxon>Micromonosporaceae</taxon>
        <taxon>Dactylosporangium</taxon>
    </lineage>
</organism>
<dbReference type="InterPro" id="IPR011009">
    <property type="entry name" value="Kinase-like_dom_sf"/>
</dbReference>
<dbReference type="PANTHER" id="PTHR44329">
    <property type="entry name" value="SERINE/THREONINE-PROTEIN KINASE TNNI3K-RELATED"/>
    <property type="match status" value="1"/>
</dbReference>
<dbReference type="InterPro" id="IPR000719">
    <property type="entry name" value="Prot_kinase_dom"/>
</dbReference>
<dbReference type="CDD" id="cd14014">
    <property type="entry name" value="STKc_PknB_like"/>
    <property type="match status" value="1"/>
</dbReference>
<dbReference type="PROSITE" id="PS50011">
    <property type="entry name" value="PROTEIN_KINASE_DOM"/>
    <property type="match status" value="1"/>
</dbReference>
<evidence type="ECO:0000256" key="1">
    <source>
        <dbReference type="SAM" id="MobiDB-lite"/>
    </source>
</evidence>
<protein>
    <recommendedName>
        <fullName evidence="2">Protein kinase domain-containing protein</fullName>
    </recommendedName>
</protein>
<dbReference type="Pfam" id="PF00069">
    <property type="entry name" value="Pkinase"/>
    <property type="match status" value="1"/>
</dbReference>
<dbReference type="PANTHER" id="PTHR44329:SF214">
    <property type="entry name" value="PROTEIN KINASE DOMAIN-CONTAINING PROTEIN"/>
    <property type="match status" value="1"/>
</dbReference>
<name>A0ABP5SSQ6_9ACTN</name>
<comment type="caution">
    <text evidence="3">The sequence shown here is derived from an EMBL/GenBank/DDBJ whole genome shotgun (WGS) entry which is preliminary data.</text>
</comment>
<sequence length="599" mass="65242">MAVVSFDGSALAEAADLSSVYMPVDEEAASAIRHLIDPALPTPRRLPTHSDPARLQLTSPATSSRSRHRAAAGPARNAGGQLTSSAWFGLCTAQHAQQVFGGYPAQFLIFGGEDFGCPFGEFALHTRARLFPEIEFPHVAPGARRRRFRVAPRPITIANVVIFVDTDGRQWSFDAADRIGERSGMGEVFRGSGPGGQPVAIKRIRPGGYGEGPERRRMREVEIGHLLMRAARDGRPTDRLVVPITHVLAGDDLMIVMPLADESLHAALRGRAMDLAAGLRVVREVVVGLGQLHALPVLHRDLKTPNVLRYGEQWRLADFGIARNMDESAGTFTFTLPGTAPYMAPEIWDGQEATNQTDLYALGVLAYEVFAGARPFAGPREPEYRRQHREDPAPRPAGVPDALARLMLRLLRKPPSGRPQDAADVLETLDGIAEHERLPVGPTAMIAAATGLEDRVTRDDAREAAAAEATRAAARRAEQAEGDLRALLEDAHERIRRTLPDARLDLQAKTLSLGPARLTFATQEAFSLSCNTDPGQPQTVRVGNAQSGRVSHAVLQCEAGDDGRLRWRYARDIMDTDWRPLTAAAVLGLFTRALDGHQR</sequence>
<dbReference type="SUPFAM" id="SSF56112">
    <property type="entry name" value="Protein kinase-like (PK-like)"/>
    <property type="match status" value="1"/>
</dbReference>
<accession>A0ABP5SSQ6</accession>
<proteinExistence type="predicted"/>
<evidence type="ECO:0000313" key="3">
    <source>
        <dbReference type="EMBL" id="GAA2337831.1"/>
    </source>
</evidence>
<evidence type="ECO:0000259" key="2">
    <source>
        <dbReference type="PROSITE" id="PS50011"/>
    </source>
</evidence>